<dbReference type="Pfam" id="PF20598">
    <property type="entry name" value="DUF6795"/>
    <property type="match status" value="1"/>
</dbReference>
<dbReference type="EMBL" id="RKKB01000012">
    <property type="protein sequence ID" value="RPA27500.1"/>
    <property type="molecule type" value="Genomic_DNA"/>
</dbReference>
<keyword evidence="2" id="KW-0378">Hydrolase</keyword>
<dbReference type="GO" id="GO:0004180">
    <property type="term" value="F:carboxypeptidase activity"/>
    <property type="evidence" value="ECO:0007669"/>
    <property type="project" value="UniProtKB-KW"/>
</dbReference>
<reference evidence="3" key="1">
    <citation type="submission" date="2018-11" db="EMBL/GenBank/DDBJ databases">
        <title>Shewanella sp. R106.</title>
        <authorList>
            <person name="Hwang Y.J."/>
            <person name="Hwang C.Y."/>
        </authorList>
    </citation>
    <scope>NUCLEOTIDE SEQUENCE [LARGE SCALE GENOMIC DNA]</scope>
    <source>
        <strain evidence="3">R106</strain>
    </source>
</reference>
<evidence type="ECO:0000313" key="3">
    <source>
        <dbReference type="Proteomes" id="UP000278855"/>
    </source>
</evidence>
<dbReference type="OrthoDB" id="6266276at2"/>
<protein>
    <submittedName>
        <fullName evidence="2">Carboxypeptidase regulatory-like domain-containing protein</fullName>
    </submittedName>
</protein>
<dbReference type="RefSeq" id="WP_124013677.1">
    <property type="nucleotide sequence ID" value="NZ_CP034073.1"/>
</dbReference>
<sequence>MFSMFKKVDVEVFPEVVGSLAHDSKPLAGIKLKRGYKYSGVMEDIEWDYTTTDDEGKFSFPEIIYRTNHPNKPFAETRVAQAIKVAEGDYTDTFLWSTVTRGEKHISYLVERLAQLDCDLANEAISQEIIDEEFPSGVVRYQVFSICSWPELEKLEIEKQKKFGE</sequence>
<feature type="domain" description="DUF6795" evidence="1">
    <location>
        <begin position="16"/>
        <end position="123"/>
    </location>
</feature>
<dbReference type="AlphaFoldDB" id="A0A3N4E0J9"/>
<keyword evidence="2" id="KW-0121">Carboxypeptidase</keyword>
<evidence type="ECO:0000259" key="1">
    <source>
        <dbReference type="Pfam" id="PF20598"/>
    </source>
</evidence>
<evidence type="ECO:0000313" key="2">
    <source>
        <dbReference type="EMBL" id="RPA27500.1"/>
    </source>
</evidence>
<name>A0A3N4E0J9_9GAMM</name>
<accession>A0A3N4E0J9</accession>
<dbReference type="InterPro" id="IPR046474">
    <property type="entry name" value="DUF6795"/>
</dbReference>
<gene>
    <name evidence="2" type="ORF">EGC77_17115</name>
</gene>
<dbReference type="Proteomes" id="UP000278855">
    <property type="component" value="Unassembled WGS sequence"/>
</dbReference>
<comment type="caution">
    <text evidence="2">The sequence shown here is derived from an EMBL/GenBank/DDBJ whole genome shotgun (WGS) entry which is preliminary data.</text>
</comment>
<keyword evidence="2" id="KW-0645">Protease</keyword>
<organism evidence="2 3">
    <name type="scientific">Shewanella psychromarinicola</name>
    <dbReference type="NCBI Taxonomy" id="2487742"/>
    <lineage>
        <taxon>Bacteria</taxon>
        <taxon>Pseudomonadati</taxon>
        <taxon>Pseudomonadota</taxon>
        <taxon>Gammaproteobacteria</taxon>
        <taxon>Alteromonadales</taxon>
        <taxon>Shewanellaceae</taxon>
        <taxon>Shewanella</taxon>
    </lineage>
</organism>
<proteinExistence type="predicted"/>